<dbReference type="PANTHER" id="PTHR33265:SF7">
    <property type="entry name" value="OS05G0200700 PROTEIN"/>
    <property type="match status" value="1"/>
</dbReference>
<dbReference type="Pfam" id="PF05553">
    <property type="entry name" value="DUF761"/>
    <property type="match status" value="1"/>
</dbReference>
<keyword evidence="3" id="KW-1185">Reference proteome</keyword>
<evidence type="ECO:0000313" key="2">
    <source>
        <dbReference type="EMBL" id="TVU17045.1"/>
    </source>
</evidence>
<dbReference type="PANTHER" id="PTHR33265">
    <property type="entry name" value="AVR9/CF-9 RAPIDLY ELICITED PROTEIN-RELATED"/>
    <property type="match status" value="1"/>
</dbReference>
<dbReference type="OrthoDB" id="696337at2759"/>
<comment type="caution">
    <text evidence="2">The sequence shown here is derived from an EMBL/GenBank/DDBJ whole genome shotgun (WGS) entry which is preliminary data.</text>
</comment>
<gene>
    <name evidence="2" type="ORF">EJB05_33056</name>
</gene>
<protein>
    <submittedName>
        <fullName evidence="2">Uncharacterized protein</fullName>
    </submittedName>
</protein>
<organism evidence="2 3">
    <name type="scientific">Eragrostis curvula</name>
    <name type="common">weeping love grass</name>
    <dbReference type="NCBI Taxonomy" id="38414"/>
    <lineage>
        <taxon>Eukaryota</taxon>
        <taxon>Viridiplantae</taxon>
        <taxon>Streptophyta</taxon>
        <taxon>Embryophyta</taxon>
        <taxon>Tracheophyta</taxon>
        <taxon>Spermatophyta</taxon>
        <taxon>Magnoliopsida</taxon>
        <taxon>Liliopsida</taxon>
        <taxon>Poales</taxon>
        <taxon>Poaceae</taxon>
        <taxon>PACMAD clade</taxon>
        <taxon>Chloridoideae</taxon>
        <taxon>Eragrostideae</taxon>
        <taxon>Eragrostidinae</taxon>
        <taxon>Eragrostis</taxon>
    </lineage>
</organism>
<feature type="chain" id="PRO_5023890986" evidence="1">
    <location>
        <begin position="26"/>
        <end position="239"/>
    </location>
</feature>
<keyword evidence="1" id="KW-0732">Signal</keyword>
<accession>A0A5J9U0L1</accession>
<feature type="non-terminal residue" evidence="2">
    <location>
        <position position="1"/>
    </location>
</feature>
<dbReference type="Gramene" id="TVU17045">
    <property type="protein sequence ID" value="TVU17045"/>
    <property type="gene ID" value="EJB05_33056"/>
</dbReference>
<dbReference type="Proteomes" id="UP000324897">
    <property type="component" value="Chromosome 7"/>
</dbReference>
<dbReference type="InterPro" id="IPR008480">
    <property type="entry name" value="DUF761_pln"/>
</dbReference>
<sequence>MEPGMARRLWHVVLAVCHMLRRGLSRKRIMMDVNLLLGRGKLAGRALRGLLAHPPGGHGHGHGRGGHRLTSASYGAAASSSLASFYGHPREVEFSCTTTPSYPPYYGLFPFAGNNKAGRGGRRGEYGGLDAAAVARAFEMLSAEVDAGGAATPAVGVAATPGAASTATPSPMVAWILGRSPAGVRPLRVTDSPFPAVPEDGCSNERVDAEADDFIKKFYEQLRMQPYAATPDAHLRRRG</sequence>
<dbReference type="EMBL" id="RWGY01000029">
    <property type="protein sequence ID" value="TVU17045.1"/>
    <property type="molecule type" value="Genomic_DNA"/>
</dbReference>
<evidence type="ECO:0000256" key="1">
    <source>
        <dbReference type="SAM" id="SignalP"/>
    </source>
</evidence>
<reference evidence="2 3" key="1">
    <citation type="journal article" date="2019" name="Sci. Rep.">
        <title>A high-quality genome of Eragrostis curvula grass provides insights into Poaceae evolution and supports new strategies to enhance forage quality.</title>
        <authorList>
            <person name="Carballo J."/>
            <person name="Santos B.A.C.M."/>
            <person name="Zappacosta D."/>
            <person name="Garbus I."/>
            <person name="Selva J.P."/>
            <person name="Gallo C.A."/>
            <person name="Diaz A."/>
            <person name="Albertini E."/>
            <person name="Caccamo M."/>
            <person name="Echenique V."/>
        </authorList>
    </citation>
    <scope>NUCLEOTIDE SEQUENCE [LARGE SCALE GENOMIC DNA]</scope>
    <source>
        <strain evidence="3">cv. Victoria</strain>
        <tissue evidence="2">Leaf</tissue>
    </source>
</reference>
<proteinExistence type="predicted"/>
<evidence type="ECO:0000313" key="3">
    <source>
        <dbReference type="Proteomes" id="UP000324897"/>
    </source>
</evidence>
<feature type="signal peptide" evidence="1">
    <location>
        <begin position="1"/>
        <end position="25"/>
    </location>
</feature>
<dbReference type="AlphaFoldDB" id="A0A5J9U0L1"/>
<name>A0A5J9U0L1_9POAL</name>